<comment type="caution">
    <text evidence="1">The sequence shown here is derived from an EMBL/GenBank/DDBJ whole genome shotgun (WGS) entry which is preliminary data.</text>
</comment>
<gene>
    <name evidence="1" type="ORF">HGR00_02590</name>
</gene>
<dbReference type="Proteomes" id="UP000575469">
    <property type="component" value="Unassembled WGS sequence"/>
</dbReference>
<reference evidence="1 2" key="1">
    <citation type="submission" date="2020-04" db="EMBL/GenBank/DDBJ databases">
        <title>Ralstonia insidiosa genome sequencing and assembly.</title>
        <authorList>
            <person name="Martins R.C.R."/>
            <person name="Perdigao-Neto L.V."/>
            <person name="Levin A.S.S."/>
            <person name="Costa S.F."/>
        </authorList>
    </citation>
    <scope>NUCLEOTIDE SEQUENCE [LARGE SCALE GENOMIC DNA]</scope>
    <source>
        <strain evidence="1 2">5047</strain>
    </source>
</reference>
<dbReference type="RefSeq" id="WP_169339150.1">
    <property type="nucleotide sequence ID" value="NZ_JABBZM010000002.1"/>
</dbReference>
<dbReference type="EMBL" id="JABBZM010000002">
    <property type="protein sequence ID" value="NMV36793.1"/>
    <property type="molecule type" value="Genomic_DNA"/>
</dbReference>
<evidence type="ECO:0000313" key="2">
    <source>
        <dbReference type="Proteomes" id="UP000575469"/>
    </source>
</evidence>
<accession>A0A848NV27</accession>
<dbReference type="AlphaFoldDB" id="A0A848NV27"/>
<name>A0A848NV27_9RALS</name>
<protein>
    <submittedName>
        <fullName evidence="1">Uncharacterized protein</fullName>
    </submittedName>
</protein>
<evidence type="ECO:0000313" key="1">
    <source>
        <dbReference type="EMBL" id="NMV36793.1"/>
    </source>
</evidence>
<organism evidence="1 2">
    <name type="scientific">Ralstonia insidiosa</name>
    <dbReference type="NCBI Taxonomy" id="190721"/>
    <lineage>
        <taxon>Bacteria</taxon>
        <taxon>Pseudomonadati</taxon>
        <taxon>Pseudomonadota</taxon>
        <taxon>Betaproteobacteria</taxon>
        <taxon>Burkholderiales</taxon>
        <taxon>Burkholderiaceae</taxon>
        <taxon>Ralstonia</taxon>
    </lineage>
</organism>
<sequence>MARIEARLYRAREPFAVFVRDGDAFLVRTSTKMFANECARAARLGTRSHMVGVYDAQATIDVVRDDLELFCR</sequence>
<proteinExistence type="predicted"/>